<evidence type="ECO:0000256" key="1">
    <source>
        <dbReference type="ARBA" id="ARBA00004245"/>
    </source>
</evidence>
<reference evidence="8" key="1">
    <citation type="submission" date="2016-06" db="UniProtKB">
        <authorList>
            <consortium name="WormBaseParasite"/>
        </authorList>
    </citation>
    <scope>IDENTIFICATION</scope>
</reference>
<evidence type="ECO:0000313" key="7">
    <source>
        <dbReference type="Proteomes" id="UP000270296"/>
    </source>
</evidence>
<dbReference type="InterPro" id="IPR015482">
    <property type="entry name" value="Syntrophin"/>
</dbReference>
<feature type="domain" description="PH" evidence="4">
    <location>
        <begin position="285"/>
        <end position="401"/>
    </location>
</feature>
<keyword evidence="7" id="KW-1185">Reference proteome</keyword>
<evidence type="ECO:0000313" key="8">
    <source>
        <dbReference type="WBParaSite" id="SBAD_0001095401-mRNA-1"/>
    </source>
</evidence>
<dbReference type="InterPro" id="IPR011993">
    <property type="entry name" value="PH-like_dom_sf"/>
</dbReference>
<dbReference type="InterPro" id="IPR036034">
    <property type="entry name" value="PDZ_sf"/>
</dbReference>
<dbReference type="OrthoDB" id="9975356at2759"/>
<organism evidence="8">
    <name type="scientific">Soboliphyme baturini</name>
    <dbReference type="NCBI Taxonomy" id="241478"/>
    <lineage>
        <taxon>Eukaryota</taxon>
        <taxon>Metazoa</taxon>
        <taxon>Ecdysozoa</taxon>
        <taxon>Nematoda</taxon>
        <taxon>Enoplea</taxon>
        <taxon>Dorylaimia</taxon>
        <taxon>Dioctophymatida</taxon>
        <taxon>Dioctophymatoidea</taxon>
        <taxon>Soboliphymatidae</taxon>
        <taxon>Soboliphyme</taxon>
    </lineage>
</organism>
<dbReference type="PROSITE" id="PS50106">
    <property type="entry name" value="PDZ"/>
    <property type="match status" value="1"/>
</dbReference>
<dbReference type="InterPro" id="IPR001849">
    <property type="entry name" value="PH_domain"/>
</dbReference>
<evidence type="ECO:0000259" key="5">
    <source>
        <dbReference type="PROSITE" id="PS50106"/>
    </source>
</evidence>
<dbReference type="GO" id="GO:0016010">
    <property type="term" value="C:dystrophin-associated glycoprotein complex"/>
    <property type="evidence" value="ECO:0007669"/>
    <property type="project" value="TreeGrafter"/>
</dbReference>
<dbReference type="AlphaFoldDB" id="A0A183J3Y6"/>
<dbReference type="Gene3D" id="2.30.29.30">
    <property type="entry name" value="Pleckstrin-homology domain (PH domain)/Phosphotyrosine-binding domain (PTB)"/>
    <property type="match status" value="2"/>
</dbReference>
<dbReference type="GO" id="GO:0005856">
    <property type="term" value="C:cytoskeleton"/>
    <property type="evidence" value="ECO:0007669"/>
    <property type="project" value="UniProtKB-SubCell"/>
</dbReference>
<reference evidence="6 7" key="2">
    <citation type="submission" date="2018-11" db="EMBL/GenBank/DDBJ databases">
        <authorList>
            <consortium name="Pathogen Informatics"/>
        </authorList>
    </citation>
    <scope>NUCLEOTIDE SEQUENCE [LARGE SCALE GENOMIC DNA]</scope>
</reference>
<dbReference type="SUPFAM" id="SSF50156">
    <property type="entry name" value="PDZ domain-like"/>
    <property type="match status" value="1"/>
</dbReference>
<dbReference type="PANTHER" id="PTHR10554">
    <property type="entry name" value="SYNTROPHIN"/>
    <property type="match status" value="1"/>
</dbReference>
<protein>
    <submittedName>
        <fullName evidence="8">PDZ domain-containing protein</fullName>
    </submittedName>
</protein>
<evidence type="ECO:0000259" key="4">
    <source>
        <dbReference type="PROSITE" id="PS50003"/>
    </source>
</evidence>
<comment type="similarity">
    <text evidence="2">Belongs to the syntrophin family.</text>
</comment>
<sequence length="468" mass="53368">MKVFQIFHGLALLSDNKGSGFPVRLELTRDLLNIQVPIALASFTNTPLLSTDRCVIVKRHPDGGLGFSVKGGESGACKVPVMISKVAETETGTSSDAECLTSFQEPLFLAYTDGPLFVGDVILEVNDTNVEDKTHDEVVQLLKECDQEVKLKVKFQSGMTHLLHRTTSRRRIENNSERSTDVSESELSLLPSISSYDKSTLPKGWSPFMSLPLPMAYITRYLWGTDKLRSNGFEVRTADGTSSGIIYCEDIKIIEHWVHYITSHITALNNQSIKMSNKMLHPDELIVYLGWVCERLNEEQFDTTDFLKTWEPYFLILKGTCAWFFDTPPLSDEDFKNSLMTLKIYETRFKDIKASDRRDKRKHSFMIETASGERHYLSVESSEILQQIRRAWNRCTYYAVTKMRNNMNINCFVQKRTFACVKDERPSGLVIDFLQGIGLYDIPSKVLRTEIGSYISERSMVKYTRAGK</sequence>
<comment type="subcellular location">
    <subcellularLocation>
        <location evidence="1">Cytoplasm</location>
        <location evidence="1">Cytoskeleton</location>
    </subcellularLocation>
</comment>
<evidence type="ECO:0000313" key="6">
    <source>
        <dbReference type="EMBL" id="VDP32977.1"/>
    </source>
</evidence>
<dbReference type="EMBL" id="UZAM01014286">
    <property type="protein sequence ID" value="VDP32977.1"/>
    <property type="molecule type" value="Genomic_DNA"/>
</dbReference>
<dbReference type="SMART" id="SM00228">
    <property type="entry name" value="PDZ"/>
    <property type="match status" value="1"/>
</dbReference>
<keyword evidence="3" id="KW-0963">Cytoplasm</keyword>
<gene>
    <name evidence="6" type="ORF">SBAD_LOCUS10584</name>
</gene>
<dbReference type="GO" id="GO:0005198">
    <property type="term" value="F:structural molecule activity"/>
    <property type="evidence" value="ECO:0007669"/>
    <property type="project" value="InterPro"/>
</dbReference>
<dbReference type="SUPFAM" id="SSF50729">
    <property type="entry name" value="PH domain-like"/>
    <property type="match status" value="2"/>
</dbReference>
<dbReference type="Proteomes" id="UP000270296">
    <property type="component" value="Unassembled WGS sequence"/>
</dbReference>
<accession>A0A183J3Y6</accession>
<dbReference type="CDD" id="cd00821">
    <property type="entry name" value="PH"/>
    <property type="match status" value="1"/>
</dbReference>
<proteinExistence type="inferred from homology"/>
<dbReference type="PROSITE" id="PS50003">
    <property type="entry name" value="PH_DOMAIN"/>
    <property type="match status" value="1"/>
</dbReference>
<name>A0A183J3Y6_9BILA</name>
<feature type="domain" description="PDZ" evidence="5">
    <location>
        <begin position="54"/>
        <end position="157"/>
    </location>
</feature>
<evidence type="ECO:0000256" key="3">
    <source>
        <dbReference type="ARBA" id="ARBA00023212"/>
    </source>
</evidence>
<dbReference type="Pfam" id="PF00595">
    <property type="entry name" value="PDZ"/>
    <property type="match status" value="1"/>
</dbReference>
<dbReference type="InterPro" id="IPR001478">
    <property type="entry name" value="PDZ"/>
</dbReference>
<dbReference type="PANTHER" id="PTHR10554:SF1">
    <property type="entry name" value="FI16515P1"/>
    <property type="match status" value="1"/>
</dbReference>
<dbReference type="Pfam" id="PF00169">
    <property type="entry name" value="PH"/>
    <property type="match status" value="1"/>
</dbReference>
<keyword evidence="3" id="KW-0206">Cytoskeleton</keyword>
<dbReference type="WBParaSite" id="SBAD_0001095401-mRNA-1">
    <property type="protein sequence ID" value="SBAD_0001095401-mRNA-1"/>
    <property type="gene ID" value="SBAD_0001095401"/>
</dbReference>
<evidence type="ECO:0000256" key="2">
    <source>
        <dbReference type="ARBA" id="ARBA00010798"/>
    </source>
</evidence>
<dbReference type="Gene3D" id="2.30.42.10">
    <property type="match status" value="1"/>
</dbReference>